<accession>A0A1I5UEM3</accession>
<dbReference type="Gene3D" id="3.30.70.1060">
    <property type="entry name" value="Dimeric alpha+beta barrel"/>
    <property type="match status" value="1"/>
</dbReference>
<dbReference type="OrthoDB" id="674301at2"/>
<dbReference type="Proteomes" id="UP000199306">
    <property type="component" value="Unassembled WGS sequence"/>
</dbReference>
<proteinExistence type="predicted"/>
<evidence type="ECO:0000313" key="2">
    <source>
        <dbReference type="Proteomes" id="UP000199306"/>
    </source>
</evidence>
<evidence type="ECO:0000313" key="1">
    <source>
        <dbReference type="EMBL" id="SFP93679.1"/>
    </source>
</evidence>
<organism evidence="1 2">
    <name type="scientific">Pseudarcicella hirudinis</name>
    <dbReference type="NCBI Taxonomy" id="1079859"/>
    <lineage>
        <taxon>Bacteria</taxon>
        <taxon>Pseudomonadati</taxon>
        <taxon>Bacteroidota</taxon>
        <taxon>Cytophagia</taxon>
        <taxon>Cytophagales</taxon>
        <taxon>Flectobacillaceae</taxon>
        <taxon>Pseudarcicella</taxon>
    </lineage>
</organism>
<evidence type="ECO:0008006" key="3">
    <source>
        <dbReference type="Google" id="ProtNLM"/>
    </source>
</evidence>
<dbReference type="EMBL" id="FOXH01000007">
    <property type="protein sequence ID" value="SFP93679.1"/>
    <property type="molecule type" value="Genomic_DNA"/>
</dbReference>
<protein>
    <recommendedName>
        <fullName evidence="3">Muconolactone delta-isomerase</fullName>
    </recommendedName>
</protein>
<dbReference type="AlphaFoldDB" id="A0A1I5UEM3"/>
<sequence length="96" mass="11265">MYKFHVSIFFSISEEFLKLVPKHRSVINDLILKGIIDSYAISAESGKGWVIMNCKSKSEAKIHLERSPLYDYFDLEIEQLLVYDSQMYRFPKVVLN</sequence>
<keyword evidence="2" id="KW-1185">Reference proteome</keyword>
<gene>
    <name evidence="1" type="ORF">SAMN04515674_107140</name>
</gene>
<reference evidence="1 2" key="1">
    <citation type="submission" date="2016-10" db="EMBL/GenBank/DDBJ databases">
        <authorList>
            <person name="de Groot N.N."/>
        </authorList>
    </citation>
    <scope>NUCLEOTIDE SEQUENCE [LARGE SCALE GENOMIC DNA]</scope>
    <source>
        <strain evidence="2">E92,LMG 26720,CCM 7988</strain>
    </source>
</reference>
<name>A0A1I5UEM3_9BACT</name>
<dbReference type="RefSeq" id="WP_092017768.1">
    <property type="nucleotide sequence ID" value="NZ_FOXH01000007.1"/>
</dbReference>